<comment type="catalytic activity">
    <reaction evidence="9 10">
        <text>Couples ATP hydrolysis with the unwinding of duplex DNA by translocating in the 3'-5' direction.</text>
        <dbReference type="EC" id="5.6.2.4"/>
    </reaction>
</comment>
<dbReference type="GO" id="GO:0043138">
    <property type="term" value="F:3'-5' DNA helicase activity"/>
    <property type="evidence" value="ECO:0007669"/>
    <property type="project" value="UniProtKB-EC"/>
</dbReference>
<evidence type="ECO:0000313" key="15">
    <source>
        <dbReference type="EMBL" id="KAF2075300.1"/>
    </source>
</evidence>
<keyword evidence="16" id="KW-1185">Reference proteome</keyword>
<gene>
    <name evidence="15" type="ORF">CYY_003377</name>
</gene>
<dbReference type="InterPro" id="IPR010997">
    <property type="entry name" value="HRDC-like_sf"/>
</dbReference>
<feature type="compositionally biased region" description="Low complexity" evidence="11">
    <location>
        <begin position="737"/>
        <end position="771"/>
    </location>
</feature>
<dbReference type="PANTHER" id="PTHR13710:SF120">
    <property type="entry name" value="BIFUNCTIONAL 3'-5' EXONUCLEASE_ATP-DEPENDENT HELICASE WRN"/>
    <property type="match status" value="1"/>
</dbReference>
<dbReference type="PROSITE" id="PS50967">
    <property type="entry name" value="HRDC"/>
    <property type="match status" value="1"/>
</dbReference>
<dbReference type="GO" id="GO:0005737">
    <property type="term" value="C:cytoplasm"/>
    <property type="evidence" value="ECO:0007669"/>
    <property type="project" value="TreeGrafter"/>
</dbReference>
<keyword evidence="6 10" id="KW-0067">ATP-binding</keyword>
<dbReference type="PROSITE" id="PS51192">
    <property type="entry name" value="HELICASE_ATP_BIND_1"/>
    <property type="match status" value="1"/>
</dbReference>
<evidence type="ECO:0000256" key="2">
    <source>
        <dbReference type="ARBA" id="ARBA00005446"/>
    </source>
</evidence>
<dbReference type="SUPFAM" id="SSF47819">
    <property type="entry name" value="HRDC-like"/>
    <property type="match status" value="1"/>
</dbReference>
<dbReference type="Gene3D" id="1.10.10.10">
    <property type="entry name" value="Winged helix-like DNA-binding domain superfamily/Winged helix DNA-binding domain"/>
    <property type="match status" value="1"/>
</dbReference>
<keyword evidence="8" id="KW-0413">Isomerase</keyword>
<evidence type="ECO:0000259" key="12">
    <source>
        <dbReference type="PROSITE" id="PS50967"/>
    </source>
</evidence>
<dbReference type="OrthoDB" id="10261556at2759"/>
<dbReference type="EMBL" id="AJWJ01000105">
    <property type="protein sequence ID" value="KAF2075300.1"/>
    <property type="molecule type" value="Genomic_DNA"/>
</dbReference>
<dbReference type="Proteomes" id="UP000695562">
    <property type="component" value="Unassembled WGS sequence"/>
</dbReference>
<organism evidence="15 16">
    <name type="scientific">Polysphondylium violaceum</name>
    <dbReference type="NCBI Taxonomy" id="133409"/>
    <lineage>
        <taxon>Eukaryota</taxon>
        <taxon>Amoebozoa</taxon>
        <taxon>Evosea</taxon>
        <taxon>Eumycetozoa</taxon>
        <taxon>Dictyostelia</taxon>
        <taxon>Dictyosteliales</taxon>
        <taxon>Dictyosteliaceae</taxon>
        <taxon>Polysphondylium</taxon>
    </lineage>
</organism>
<dbReference type="Pfam" id="PF00570">
    <property type="entry name" value="HRDC"/>
    <property type="match status" value="1"/>
</dbReference>
<dbReference type="GO" id="GO:0005524">
    <property type="term" value="F:ATP binding"/>
    <property type="evidence" value="ECO:0007669"/>
    <property type="project" value="UniProtKB-KW"/>
</dbReference>
<comment type="subcellular location">
    <subcellularLocation>
        <location evidence="10">Nucleus</location>
    </subcellularLocation>
</comment>
<evidence type="ECO:0000256" key="1">
    <source>
        <dbReference type="ARBA" id="ARBA00001947"/>
    </source>
</evidence>
<comment type="similarity">
    <text evidence="2 10">Belongs to the helicase family. RecQ subfamily.</text>
</comment>
<dbReference type="InterPro" id="IPR032284">
    <property type="entry name" value="RecQ_Zn-bd"/>
</dbReference>
<dbReference type="GO" id="GO:0009378">
    <property type="term" value="F:four-way junction helicase activity"/>
    <property type="evidence" value="ECO:0007669"/>
    <property type="project" value="TreeGrafter"/>
</dbReference>
<evidence type="ECO:0000313" key="16">
    <source>
        <dbReference type="Proteomes" id="UP000695562"/>
    </source>
</evidence>
<dbReference type="InterPro" id="IPR001650">
    <property type="entry name" value="Helicase_C-like"/>
</dbReference>
<sequence length="891" mass="101625">MFSNKNNSNHSNNNNNSNSKKLTDQEIDIRIEKVLKKYFGLNSFRNHQREIIKYCIDKYNEINNSGINRYNQLATNDNDDDPSHINAGDTFVSMATGSGKSLTYQFPSLVLKKTTIVISPLKALISDQTLKVQSLGIKAVQLSAGEIPLDVYKNLLKGYYRIIYVTPEKIMNSMDIIEKMVMNNVICLFAIDECHCLSEWGHDFRTSYRQLSILKSLYPFIPIMALTATSTKEIEDDVIQVLQLSNPLTFRSTKDRPNIFYKCMLKENENKDFQMILNIIKDVQKETNESGASTIIYCRTIDQTVILSNYLIQKGIASSCYHSQLTDKKRETILREFLFNSLQVIVATIAFGMGIDKPDIRLIIHYGPAASIEQFYQESGRCGRDGLPSLSLVLFSQQDFVKGHFRITSHQENMLTAQQKATKLNQMKFFLLNKTTCRRKLLLASLAEEYPLENCGSCDFCTEINDTNRLDLGNETLLMIRCILESHQRFGLSTVIKILRGSKGESSTKHSKNQYFGKGTSFSEKFWKELGTQLKMEGYLEESVQGLYTITKIAKKGWTLLRSATISELKTTKIPIVLLQSSTIFLKEFKLSYYSKSKLNNNNSNNNQDNSNGNSSQNQNSFFQLKLVSNSINNNNSNNSLELDYSLDDTTLELFKILIEYRKNLSQILEIPPFLLFSEKTLRSIAKIKPATLDSLGKIEGLESKKIKDHGISILLKVKEFLSSKNLNTFDQFPIKNNNNNINNNNNNSSNSNSNNTNNNSNNSNSNRVNSPHTTISNVIKTFNTNNQSNNKPNINIPTDDNIVKRKYDDFNSNTLNENNENQTRKALKLTINNNDNNNNNTKIEPSDDTHSFQLLYDKKVEIHLESSTFIANHIKSIRDQAYRNKLKQIK</sequence>
<dbReference type="SMART" id="SM00487">
    <property type="entry name" value="DEXDc"/>
    <property type="match status" value="1"/>
</dbReference>
<dbReference type="PROSITE" id="PS51194">
    <property type="entry name" value="HELICASE_CTER"/>
    <property type="match status" value="1"/>
</dbReference>
<dbReference type="Pfam" id="PF16124">
    <property type="entry name" value="RecQ_Zn_bind"/>
    <property type="match status" value="1"/>
</dbReference>
<dbReference type="SMART" id="SM00490">
    <property type="entry name" value="HELICc"/>
    <property type="match status" value="1"/>
</dbReference>
<keyword evidence="10" id="KW-0539">Nucleus</keyword>
<dbReference type="InterPro" id="IPR036388">
    <property type="entry name" value="WH-like_DNA-bd_sf"/>
</dbReference>
<dbReference type="GO" id="GO:0005634">
    <property type="term" value="C:nucleus"/>
    <property type="evidence" value="ECO:0007669"/>
    <property type="project" value="UniProtKB-SubCell"/>
</dbReference>
<feature type="region of interest" description="Disordered" evidence="11">
    <location>
        <begin position="1"/>
        <end position="21"/>
    </location>
</feature>
<dbReference type="GO" id="GO:0006260">
    <property type="term" value="P:DNA replication"/>
    <property type="evidence" value="ECO:0007669"/>
    <property type="project" value="InterPro"/>
</dbReference>
<reference evidence="15" key="1">
    <citation type="submission" date="2020-01" db="EMBL/GenBank/DDBJ databases">
        <title>Development of genomics and gene disruption for Polysphondylium violaceum indicates a role for the polyketide synthase stlB in stalk morphogenesis.</title>
        <authorList>
            <person name="Narita B."/>
            <person name="Kawabe Y."/>
            <person name="Kin K."/>
            <person name="Saito T."/>
            <person name="Gibbs R."/>
            <person name="Kuspa A."/>
            <person name="Muzny D."/>
            <person name="Queller D."/>
            <person name="Richards S."/>
            <person name="Strassman J."/>
            <person name="Sucgang R."/>
            <person name="Worley K."/>
            <person name="Schaap P."/>
        </authorList>
    </citation>
    <scope>NUCLEOTIDE SEQUENCE</scope>
    <source>
        <strain evidence="15">QSvi11</strain>
    </source>
</reference>
<dbReference type="InterPro" id="IPR014001">
    <property type="entry name" value="Helicase_ATP-bd"/>
</dbReference>
<dbReference type="InterPro" id="IPR004589">
    <property type="entry name" value="DNA_helicase_ATP-dep_RecQ"/>
</dbReference>
<dbReference type="PANTHER" id="PTHR13710">
    <property type="entry name" value="DNA HELICASE RECQ FAMILY MEMBER"/>
    <property type="match status" value="1"/>
</dbReference>
<dbReference type="InterPro" id="IPR002121">
    <property type="entry name" value="HRDC_dom"/>
</dbReference>
<evidence type="ECO:0000256" key="7">
    <source>
        <dbReference type="ARBA" id="ARBA00023125"/>
    </source>
</evidence>
<dbReference type="InterPro" id="IPR027417">
    <property type="entry name" value="P-loop_NTPase"/>
</dbReference>
<feature type="domain" description="Helicase C-terminal" evidence="14">
    <location>
        <begin position="275"/>
        <end position="430"/>
    </location>
</feature>
<dbReference type="Pfam" id="PF09382">
    <property type="entry name" value="RQC"/>
    <property type="match status" value="1"/>
</dbReference>
<dbReference type="SUPFAM" id="SSF46785">
    <property type="entry name" value="Winged helix' DNA-binding domain"/>
    <property type="match status" value="1"/>
</dbReference>
<feature type="region of interest" description="Disordered" evidence="11">
    <location>
        <begin position="734"/>
        <end position="773"/>
    </location>
</feature>
<evidence type="ECO:0000259" key="14">
    <source>
        <dbReference type="PROSITE" id="PS51194"/>
    </source>
</evidence>
<evidence type="ECO:0000256" key="11">
    <source>
        <dbReference type="SAM" id="MobiDB-lite"/>
    </source>
</evidence>
<keyword evidence="5 10" id="KW-0347">Helicase</keyword>
<dbReference type="SUPFAM" id="SSF52540">
    <property type="entry name" value="P-loop containing nucleoside triphosphate hydrolases"/>
    <property type="match status" value="1"/>
</dbReference>
<dbReference type="NCBIfam" id="TIGR00614">
    <property type="entry name" value="recQ_fam"/>
    <property type="match status" value="1"/>
</dbReference>
<feature type="domain" description="HRDC" evidence="12">
    <location>
        <begin position="648"/>
        <end position="728"/>
    </location>
</feature>
<feature type="compositionally biased region" description="Low complexity" evidence="11">
    <location>
        <begin position="1"/>
        <end position="20"/>
    </location>
</feature>
<comment type="catalytic activity">
    <reaction evidence="10">
        <text>ATP + H2O = ADP + phosphate + H(+)</text>
        <dbReference type="Rhea" id="RHEA:13065"/>
        <dbReference type="ChEBI" id="CHEBI:15377"/>
        <dbReference type="ChEBI" id="CHEBI:15378"/>
        <dbReference type="ChEBI" id="CHEBI:30616"/>
        <dbReference type="ChEBI" id="CHEBI:43474"/>
        <dbReference type="ChEBI" id="CHEBI:456216"/>
    </reaction>
</comment>
<keyword evidence="4 10" id="KW-0378">Hydrolase</keyword>
<evidence type="ECO:0000256" key="8">
    <source>
        <dbReference type="ARBA" id="ARBA00023235"/>
    </source>
</evidence>
<dbReference type="GO" id="GO:0005694">
    <property type="term" value="C:chromosome"/>
    <property type="evidence" value="ECO:0007669"/>
    <property type="project" value="TreeGrafter"/>
</dbReference>
<dbReference type="InterPro" id="IPR018982">
    <property type="entry name" value="RQC_domain"/>
</dbReference>
<evidence type="ECO:0000256" key="6">
    <source>
        <dbReference type="ARBA" id="ARBA00022840"/>
    </source>
</evidence>
<keyword evidence="7" id="KW-0238">DNA-binding</keyword>
<evidence type="ECO:0000256" key="9">
    <source>
        <dbReference type="ARBA" id="ARBA00034617"/>
    </source>
</evidence>
<dbReference type="InterPro" id="IPR011545">
    <property type="entry name" value="DEAD/DEAH_box_helicase_dom"/>
</dbReference>
<evidence type="ECO:0000256" key="3">
    <source>
        <dbReference type="ARBA" id="ARBA00022741"/>
    </source>
</evidence>
<dbReference type="CDD" id="cd17920">
    <property type="entry name" value="DEXHc_RecQ"/>
    <property type="match status" value="1"/>
</dbReference>
<name>A0A8J4V083_9MYCE</name>
<protein>
    <recommendedName>
        <fullName evidence="10">ATP-dependent DNA helicase</fullName>
        <ecNumber evidence="10">5.6.2.4</ecNumber>
    </recommendedName>
</protein>
<dbReference type="GO" id="GO:0016787">
    <property type="term" value="F:hydrolase activity"/>
    <property type="evidence" value="ECO:0007669"/>
    <property type="project" value="UniProtKB-KW"/>
</dbReference>
<accession>A0A8J4V083</accession>
<dbReference type="InterPro" id="IPR036390">
    <property type="entry name" value="WH_DNA-bd_sf"/>
</dbReference>
<dbReference type="AlphaFoldDB" id="A0A8J4V083"/>
<dbReference type="Gene3D" id="1.10.150.80">
    <property type="entry name" value="HRDC domain"/>
    <property type="match status" value="1"/>
</dbReference>
<dbReference type="SMART" id="SM00956">
    <property type="entry name" value="RQC"/>
    <property type="match status" value="1"/>
</dbReference>
<comment type="cofactor">
    <cofactor evidence="1">
        <name>Zn(2+)</name>
        <dbReference type="ChEBI" id="CHEBI:29105"/>
    </cofactor>
</comment>
<dbReference type="GO" id="GO:0003677">
    <property type="term" value="F:DNA binding"/>
    <property type="evidence" value="ECO:0007669"/>
    <property type="project" value="UniProtKB-KW"/>
</dbReference>
<evidence type="ECO:0000256" key="5">
    <source>
        <dbReference type="ARBA" id="ARBA00022806"/>
    </source>
</evidence>
<evidence type="ECO:0000256" key="10">
    <source>
        <dbReference type="RuleBase" id="RU364117"/>
    </source>
</evidence>
<dbReference type="InterPro" id="IPR044876">
    <property type="entry name" value="HRDC_dom_sf"/>
</dbReference>
<dbReference type="SMART" id="SM00341">
    <property type="entry name" value="HRDC"/>
    <property type="match status" value="1"/>
</dbReference>
<dbReference type="Pfam" id="PF00271">
    <property type="entry name" value="Helicase_C"/>
    <property type="match status" value="1"/>
</dbReference>
<dbReference type="Pfam" id="PF00270">
    <property type="entry name" value="DEAD"/>
    <property type="match status" value="1"/>
</dbReference>
<proteinExistence type="inferred from homology"/>
<dbReference type="GO" id="GO:0000724">
    <property type="term" value="P:double-strand break repair via homologous recombination"/>
    <property type="evidence" value="ECO:0007669"/>
    <property type="project" value="TreeGrafter"/>
</dbReference>
<evidence type="ECO:0000256" key="4">
    <source>
        <dbReference type="ARBA" id="ARBA00022801"/>
    </source>
</evidence>
<dbReference type="EC" id="5.6.2.4" evidence="10"/>
<comment type="caution">
    <text evidence="15">The sequence shown here is derived from an EMBL/GenBank/DDBJ whole genome shotgun (WGS) entry which is preliminary data.</text>
</comment>
<dbReference type="Gene3D" id="3.40.50.300">
    <property type="entry name" value="P-loop containing nucleotide triphosphate hydrolases"/>
    <property type="match status" value="2"/>
</dbReference>
<keyword evidence="3 10" id="KW-0547">Nucleotide-binding</keyword>
<evidence type="ECO:0000259" key="13">
    <source>
        <dbReference type="PROSITE" id="PS51192"/>
    </source>
</evidence>
<feature type="domain" description="Helicase ATP-binding" evidence="13">
    <location>
        <begin position="81"/>
        <end position="248"/>
    </location>
</feature>